<sequence>MSHPCRLSDLVPFSEQRSPSAFSTALFLPTQTASANFSSALADLRAARAEVIEIKLGIDGTPVFKSTLEIAKNYGLYDEPDFAEGITAYMSFLLPDSDAPKSLAKGRPGSSGRLRQCIK</sequence>
<evidence type="ECO:0000313" key="3">
    <source>
        <dbReference type="Proteomes" id="UP000887226"/>
    </source>
</evidence>
<dbReference type="Proteomes" id="UP000887226">
    <property type="component" value="Unassembled WGS sequence"/>
</dbReference>
<comment type="caution">
    <text evidence="2">The sequence shown here is derived from an EMBL/GenBank/DDBJ whole genome shotgun (WGS) entry which is preliminary data.</text>
</comment>
<accession>A0A9P7Z008</accession>
<organism evidence="2 3">
    <name type="scientific">Calycina marina</name>
    <dbReference type="NCBI Taxonomy" id="1763456"/>
    <lineage>
        <taxon>Eukaryota</taxon>
        <taxon>Fungi</taxon>
        <taxon>Dikarya</taxon>
        <taxon>Ascomycota</taxon>
        <taxon>Pezizomycotina</taxon>
        <taxon>Leotiomycetes</taxon>
        <taxon>Helotiales</taxon>
        <taxon>Pezizellaceae</taxon>
        <taxon>Calycina</taxon>
    </lineage>
</organism>
<evidence type="ECO:0000256" key="1">
    <source>
        <dbReference type="SAM" id="MobiDB-lite"/>
    </source>
</evidence>
<feature type="region of interest" description="Disordered" evidence="1">
    <location>
        <begin position="98"/>
        <end position="119"/>
    </location>
</feature>
<dbReference type="AlphaFoldDB" id="A0A9P7Z008"/>
<gene>
    <name evidence="2" type="ORF">BJ878DRAFT_481618</name>
</gene>
<dbReference type="EMBL" id="MU254027">
    <property type="protein sequence ID" value="KAG9242872.1"/>
    <property type="molecule type" value="Genomic_DNA"/>
</dbReference>
<reference evidence="2" key="1">
    <citation type="journal article" date="2021" name="IMA Fungus">
        <title>Genomic characterization of three marine fungi, including Emericellopsis atlantica sp. nov. with signatures of a generalist lifestyle and marine biomass degradation.</title>
        <authorList>
            <person name="Hagestad O.C."/>
            <person name="Hou L."/>
            <person name="Andersen J.H."/>
            <person name="Hansen E.H."/>
            <person name="Altermark B."/>
            <person name="Li C."/>
            <person name="Kuhnert E."/>
            <person name="Cox R.J."/>
            <person name="Crous P.W."/>
            <person name="Spatafora J.W."/>
            <person name="Lail K."/>
            <person name="Amirebrahimi M."/>
            <person name="Lipzen A."/>
            <person name="Pangilinan J."/>
            <person name="Andreopoulos W."/>
            <person name="Hayes R.D."/>
            <person name="Ng V."/>
            <person name="Grigoriev I.V."/>
            <person name="Jackson S.A."/>
            <person name="Sutton T.D.S."/>
            <person name="Dobson A.D.W."/>
            <person name="Rama T."/>
        </authorList>
    </citation>
    <scope>NUCLEOTIDE SEQUENCE</scope>
    <source>
        <strain evidence="2">TRa3180A</strain>
    </source>
</reference>
<keyword evidence="3" id="KW-1185">Reference proteome</keyword>
<name>A0A9P7Z008_9HELO</name>
<evidence type="ECO:0000313" key="2">
    <source>
        <dbReference type="EMBL" id="KAG9242872.1"/>
    </source>
</evidence>
<proteinExistence type="predicted"/>
<protein>
    <submittedName>
        <fullName evidence="2">Uncharacterized protein</fullName>
    </submittedName>
</protein>